<evidence type="ECO:0000313" key="2">
    <source>
        <dbReference type="Proteomes" id="UP001172102"/>
    </source>
</evidence>
<accession>A0AA40AGN8</accession>
<dbReference type="AlphaFoldDB" id="A0AA40AGN8"/>
<gene>
    <name evidence="1" type="ORF">B0H67DRAFT_242090</name>
</gene>
<name>A0AA40AGN8_9PEZI</name>
<dbReference type="EMBL" id="JAUKUA010000004">
    <property type="protein sequence ID" value="KAK0715510.1"/>
    <property type="molecule type" value="Genomic_DNA"/>
</dbReference>
<dbReference type="Proteomes" id="UP001172102">
    <property type="component" value="Unassembled WGS sequence"/>
</dbReference>
<proteinExistence type="predicted"/>
<evidence type="ECO:0000313" key="1">
    <source>
        <dbReference type="EMBL" id="KAK0715510.1"/>
    </source>
</evidence>
<comment type="caution">
    <text evidence="1">The sequence shown here is derived from an EMBL/GenBank/DDBJ whole genome shotgun (WGS) entry which is preliminary data.</text>
</comment>
<organism evidence="1 2">
    <name type="scientific">Lasiosphaeris hirsuta</name>
    <dbReference type="NCBI Taxonomy" id="260670"/>
    <lineage>
        <taxon>Eukaryota</taxon>
        <taxon>Fungi</taxon>
        <taxon>Dikarya</taxon>
        <taxon>Ascomycota</taxon>
        <taxon>Pezizomycotina</taxon>
        <taxon>Sordariomycetes</taxon>
        <taxon>Sordariomycetidae</taxon>
        <taxon>Sordariales</taxon>
        <taxon>Lasiosphaeriaceae</taxon>
        <taxon>Lasiosphaeris</taxon>
    </lineage>
</organism>
<keyword evidence="2" id="KW-1185">Reference proteome</keyword>
<sequence length="154" mass="17131">MGVNVMLAHFHILNKGVYPFRLTCDAVGLRQLSKAADLDPEQADFVKLTSNLILDPIRAAKFKTIRDIRNRNDDLCWVSQLYEEDCAPRTINCLATLRAPGTIVDDVPRGGVLLSLLAPLLHCIHFQGVVMQSRMLPYIFSATPLLLSFPPSPC</sequence>
<reference evidence="1" key="1">
    <citation type="submission" date="2023-06" db="EMBL/GenBank/DDBJ databases">
        <title>Genome-scale phylogeny and comparative genomics of the fungal order Sordariales.</title>
        <authorList>
            <consortium name="Lawrence Berkeley National Laboratory"/>
            <person name="Hensen N."/>
            <person name="Bonometti L."/>
            <person name="Westerberg I."/>
            <person name="Brannstrom I.O."/>
            <person name="Guillou S."/>
            <person name="Cros-Aarteil S."/>
            <person name="Calhoun S."/>
            <person name="Haridas S."/>
            <person name="Kuo A."/>
            <person name="Mondo S."/>
            <person name="Pangilinan J."/>
            <person name="Riley R."/>
            <person name="Labutti K."/>
            <person name="Andreopoulos B."/>
            <person name="Lipzen A."/>
            <person name="Chen C."/>
            <person name="Yanf M."/>
            <person name="Daum C."/>
            <person name="Ng V."/>
            <person name="Clum A."/>
            <person name="Steindorff A."/>
            <person name="Ohm R."/>
            <person name="Martin F."/>
            <person name="Silar P."/>
            <person name="Natvig D."/>
            <person name="Lalanne C."/>
            <person name="Gautier V."/>
            <person name="Ament-Velasquez S.L."/>
            <person name="Kruys A."/>
            <person name="Hutchinson M.I."/>
            <person name="Powell A.J."/>
            <person name="Barry K."/>
            <person name="Miller A.N."/>
            <person name="Grigoriev I.V."/>
            <person name="Debuchy R."/>
            <person name="Gladieux P."/>
            <person name="Thoren M.H."/>
            <person name="Johannesson H."/>
        </authorList>
    </citation>
    <scope>NUCLEOTIDE SEQUENCE</scope>
    <source>
        <strain evidence="1">SMH4607-1</strain>
    </source>
</reference>
<protein>
    <submittedName>
        <fullName evidence="1">Uncharacterized protein</fullName>
    </submittedName>
</protein>